<dbReference type="OrthoDB" id="167809at2759"/>
<dbReference type="InterPro" id="IPR036380">
    <property type="entry name" value="Isochorismatase-like_sf"/>
</dbReference>
<dbReference type="EMBL" id="JACAZI010000013">
    <property type="protein sequence ID" value="KAF7345534.1"/>
    <property type="molecule type" value="Genomic_DNA"/>
</dbReference>
<accession>A0A8H7CPM8</accession>
<dbReference type="InterPro" id="IPR050272">
    <property type="entry name" value="Isochorismatase-like_hydrls"/>
</dbReference>
<keyword evidence="5" id="KW-1185">Reference proteome</keyword>
<organism evidence="4 5">
    <name type="scientific">Mycena venus</name>
    <dbReference type="NCBI Taxonomy" id="2733690"/>
    <lineage>
        <taxon>Eukaryota</taxon>
        <taxon>Fungi</taxon>
        <taxon>Dikarya</taxon>
        <taxon>Basidiomycota</taxon>
        <taxon>Agaricomycotina</taxon>
        <taxon>Agaricomycetes</taxon>
        <taxon>Agaricomycetidae</taxon>
        <taxon>Agaricales</taxon>
        <taxon>Marasmiineae</taxon>
        <taxon>Mycenaceae</taxon>
        <taxon>Mycena</taxon>
    </lineage>
</organism>
<evidence type="ECO:0000256" key="1">
    <source>
        <dbReference type="ARBA" id="ARBA00006336"/>
    </source>
</evidence>
<evidence type="ECO:0000256" key="2">
    <source>
        <dbReference type="ARBA" id="ARBA00022801"/>
    </source>
</evidence>
<dbReference type="PANTHER" id="PTHR43540:SF1">
    <property type="entry name" value="ISOCHORISMATASE HYDROLASE"/>
    <property type="match status" value="1"/>
</dbReference>
<protein>
    <submittedName>
        <fullName evidence="4">Cysteine hydrolase</fullName>
    </submittedName>
</protein>
<name>A0A8H7CPM8_9AGAR</name>
<dbReference type="Proteomes" id="UP000620124">
    <property type="component" value="Unassembled WGS sequence"/>
</dbReference>
<reference evidence="4" key="1">
    <citation type="submission" date="2020-05" db="EMBL/GenBank/DDBJ databases">
        <title>Mycena genomes resolve the evolution of fungal bioluminescence.</title>
        <authorList>
            <person name="Tsai I.J."/>
        </authorList>
    </citation>
    <scope>NUCLEOTIDE SEQUENCE</scope>
    <source>
        <strain evidence="4">CCC161011</strain>
    </source>
</reference>
<keyword evidence="2 4" id="KW-0378">Hydrolase</keyword>
<dbReference type="PANTHER" id="PTHR43540">
    <property type="entry name" value="PEROXYUREIDOACRYLATE/UREIDOACRYLATE AMIDOHYDROLASE-RELATED"/>
    <property type="match status" value="1"/>
</dbReference>
<dbReference type="AlphaFoldDB" id="A0A8H7CPM8"/>
<proteinExistence type="inferred from homology"/>
<feature type="domain" description="Isochorismatase-like" evidence="3">
    <location>
        <begin position="14"/>
        <end position="166"/>
    </location>
</feature>
<evidence type="ECO:0000259" key="3">
    <source>
        <dbReference type="Pfam" id="PF00857"/>
    </source>
</evidence>
<dbReference type="InterPro" id="IPR000868">
    <property type="entry name" value="Isochorismatase-like_dom"/>
</dbReference>
<gene>
    <name evidence="4" type="ORF">MVEN_01572100</name>
</gene>
<dbReference type="SUPFAM" id="SSF52499">
    <property type="entry name" value="Isochorismatase-like hydrolases"/>
    <property type="match status" value="1"/>
</dbReference>
<dbReference type="Gene3D" id="3.40.50.850">
    <property type="entry name" value="Isochorismatase-like"/>
    <property type="match status" value="1"/>
</dbReference>
<dbReference type="GO" id="GO:0016787">
    <property type="term" value="F:hydrolase activity"/>
    <property type="evidence" value="ECO:0007669"/>
    <property type="project" value="UniProtKB-KW"/>
</dbReference>
<comment type="similarity">
    <text evidence="1">Belongs to the isochorismatase family.</text>
</comment>
<comment type="caution">
    <text evidence="4">The sequence shown here is derived from an EMBL/GenBank/DDBJ whole genome shotgun (WGS) entry which is preliminary data.</text>
</comment>
<evidence type="ECO:0000313" key="5">
    <source>
        <dbReference type="Proteomes" id="UP000620124"/>
    </source>
</evidence>
<sequence length="215" mass="22875">MSSSAHLASGLPNTALVVIDVQQAFLEPHYLKRERSTPKLETNIAGLLATFRANKLPIFHIHHVNTKNENSFFYEKTRPTNVLPMDFVAPNDGEPVLRKYDKSSGFGAFLVSDGTTDLSDVLNAQGIKTLILVGISSPHCVGSTARSAGDRGFSVIVIGDATATYAAGVVEFGGSKGDSEDGNSWGAETVHGVAMAHLQGELADVVTTAEVLRHL</sequence>
<evidence type="ECO:0000313" key="4">
    <source>
        <dbReference type="EMBL" id="KAF7345534.1"/>
    </source>
</evidence>
<dbReference type="Pfam" id="PF00857">
    <property type="entry name" value="Isochorismatase"/>
    <property type="match status" value="1"/>
</dbReference>